<dbReference type="NCBIfam" id="NF041918">
    <property type="entry name" value="SAMP1"/>
    <property type="match status" value="1"/>
</dbReference>
<reference evidence="1" key="1">
    <citation type="submission" date="2018-05" db="EMBL/GenBank/DDBJ databases">
        <authorList>
            <person name="Lanie J.A."/>
            <person name="Ng W.-L."/>
            <person name="Kazmierczak K.M."/>
            <person name="Andrzejewski T.M."/>
            <person name="Davidsen T.M."/>
            <person name="Wayne K.J."/>
            <person name="Tettelin H."/>
            <person name="Glass J.I."/>
            <person name="Rusch D."/>
            <person name="Podicherti R."/>
            <person name="Tsui H.-C.T."/>
            <person name="Winkler M.E."/>
        </authorList>
    </citation>
    <scope>NUCLEOTIDE SEQUENCE</scope>
</reference>
<organism evidence="1">
    <name type="scientific">marine metagenome</name>
    <dbReference type="NCBI Taxonomy" id="408172"/>
    <lineage>
        <taxon>unclassified sequences</taxon>
        <taxon>metagenomes</taxon>
        <taxon>ecological metagenomes</taxon>
    </lineage>
</organism>
<dbReference type="Gene3D" id="3.10.20.30">
    <property type="match status" value="1"/>
</dbReference>
<evidence type="ECO:0000313" key="1">
    <source>
        <dbReference type="EMBL" id="SVB99802.1"/>
    </source>
</evidence>
<dbReference type="InterPro" id="IPR052045">
    <property type="entry name" value="Sulfur_Carrier/Prot_Modifier"/>
</dbReference>
<gene>
    <name evidence="1" type="ORF">METZ01_LOCUS252656</name>
</gene>
<dbReference type="SUPFAM" id="SSF54285">
    <property type="entry name" value="MoaD/ThiS"/>
    <property type="match status" value="1"/>
</dbReference>
<sequence>MPVIVEMPAALRQFAGDQDTLNSSGKTVEEVFSELCSTHPELKKNLYGSDGKIRSFINIYINDEDIRYGQGLDSPLKEGDRVQIVPSIAGGFGRQP</sequence>
<dbReference type="Pfam" id="PF02597">
    <property type="entry name" value="ThiS"/>
    <property type="match status" value="1"/>
</dbReference>
<dbReference type="AlphaFoldDB" id="A0A382IKK7"/>
<evidence type="ECO:0008006" key="2">
    <source>
        <dbReference type="Google" id="ProtNLM"/>
    </source>
</evidence>
<name>A0A382IKK7_9ZZZZ</name>
<dbReference type="InterPro" id="IPR016155">
    <property type="entry name" value="Mopterin_synth/thiamin_S_b"/>
</dbReference>
<accession>A0A382IKK7</accession>
<dbReference type="PANTHER" id="PTHR38031:SF1">
    <property type="entry name" value="SULFUR CARRIER PROTEIN CYSO"/>
    <property type="match status" value="1"/>
</dbReference>
<dbReference type="EMBL" id="UINC01067789">
    <property type="protein sequence ID" value="SVB99802.1"/>
    <property type="molecule type" value="Genomic_DNA"/>
</dbReference>
<proteinExistence type="predicted"/>
<dbReference type="InterPro" id="IPR012675">
    <property type="entry name" value="Beta-grasp_dom_sf"/>
</dbReference>
<protein>
    <recommendedName>
        <fullName evidence="2">Molybdopterin synthase sulfur carrier subunit</fullName>
    </recommendedName>
</protein>
<dbReference type="InterPro" id="IPR003749">
    <property type="entry name" value="ThiS/MoaD-like"/>
</dbReference>
<dbReference type="PANTHER" id="PTHR38031">
    <property type="entry name" value="SULFUR CARRIER PROTEIN SLR0821-RELATED"/>
    <property type="match status" value="1"/>
</dbReference>
<dbReference type="InterPro" id="IPR054834">
    <property type="entry name" value="SAMP1_3"/>
</dbReference>